<evidence type="ECO:0000313" key="2">
    <source>
        <dbReference type="EMBL" id="TKW00709.1"/>
    </source>
</evidence>
<proteinExistence type="predicted"/>
<accession>A0A4U6TJE4</accession>
<dbReference type="GO" id="GO:0072344">
    <property type="term" value="P:rescue of stalled ribosome"/>
    <property type="evidence" value="ECO:0007669"/>
    <property type="project" value="InterPro"/>
</dbReference>
<dbReference type="GO" id="GO:0061630">
    <property type="term" value="F:ubiquitin protein ligase activity"/>
    <property type="evidence" value="ECO:0007669"/>
    <property type="project" value="InterPro"/>
</dbReference>
<evidence type="ECO:0000256" key="1">
    <source>
        <dbReference type="SAM" id="Phobius"/>
    </source>
</evidence>
<organism evidence="2 3">
    <name type="scientific">Setaria viridis</name>
    <name type="common">Green bristlegrass</name>
    <name type="synonym">Setaria italica subsp. viridis</name>
    <dbReference type="NCBI Taxonomy" id="4556"/>
    <lineage>
        <taxon>Eukaryota</taxon>
        <taxon>Viridiplantae</taxon>
        <taxon>Streptophyta</taxon>
        <taxon>Embryophyta</taxon>
        <taxon>Tracheophyta</taxon>
        <taxon>Spermatophyta</taxon>
        <taxon>Magnoliopsida</taxon>
        <taxon>Liliopsida</taxon>
        <taxon>Poales</taxon>
        <taxon>Poaceae</taxon>
        <taxon>PACMAD clade</taxon>
        <taxon>Panicoideae</taxon>
        <taxon>Panicodae</taxon>
        <taxon>Paniceae</taxon>
        <taxon>Cenchrinae</taxon>
        <taxon>Setaria</taxon>
    </lineage>
</organism>
<feature type="transmembrane region" description="Helical" evidence="1">
    <location>
        <begin position="99"/>
        <end position="119"/>
    </location>
</feature>
<dbReference type="GO" id="GO:0043022">
    <property type="term" value="F:ribosome binding"/>
    <property type="evidence" value="ECO:0007669"/>
    <property type="project" value="TreeGrafter"/>
</dbReference>
<dbReference type="EMBL" id="CM016559">
    <property type="protein sequence ID" value="TKW00709.1"/>
    <property type="molecule type" value="Genomic_DNA"/>
</dbReference>
<dbReference type="AlphaFoldDB" id="A0A4U6TJE4"/>
<keyword evidence="1" id="KW-0812">Transmembrane</keyword>
<dbReference type="Proteomes" id="UP000298652">
    <property type="component" value="Chromosome 8"/>
</dbReference>
<feature type="transmembrane region" description="Helical" evidence="1">
    <location>
        <begin position="131"/>
        <end position="152"/>
    </location>
</feature>
<dbReference type="InterPro" id="IPR044288">
    <property type="entry name" value="ZNF598/HEL2"/>
</dbReference>
<dbReference type="PANTHER" id="PTHR22938:SF15">
    <property type="entry name" value="OS01G0568000 PROTEIN"/>
    <property type="match status" value="1"/>
</dbReference>
<keyword evidence="1" id="KW-1133">Transmembrane helix</keyword>
<evidence type="ECO:0000313" key="3">
    <source>
        <dbReference type="Proteomes" id="UP000298652"/>
    </source>
</evidence>
<dbReference type="GO" id="GO:0016567">
    <property type="term" value="P:protein ubiquitination"/>
    <property type="evidence" value="ECO:0007669"/>
    <property type="project" value="TreeGrafter"/>
</dbReference>
<sequence>MRWVAIGRCGHRGVCSKCMVRCRFFQQNRRCYICASNVQRSSLPRRTTLPRFTFRDGCVGNYWYHGHTAAYFEEEKEHQAARAECEGIIPRFYQPLGLFVLWFVVCIMTGACICGNWICMRGEEFDVKSGSLRPAALSIFVMLLFATVAYSVPRCSYEPNELGQSRLAKLAKANEQQCN</sequence>
<dbReference type="PANTHER" id="PTHR22938">
    <property type="entry name" value="ZINC FINGER PROTEIN 598"/>
    <property type="match status" value="1"/>
</dbReference>
<keyword evidence="1" id="KW-0472">Membrane</keyword>
<name>A0A4U6TJE4_SETVI</name>
<dbReference type="Gramene" id="TKW00709">
    <property type="protein sequence ID" value="TKW00709"/>
    <property type="gene ID" value="SEVIR_8G129700v2"/>
</dbReference>
<protein>
    <submittedName>
        <fullName evidence="2">Uncharacterized protein</fullName>
    </submittedName>
</protein>
<gene>
    <name evidence="2" type="ORF">SEVIR_8G129700v2</name>
</gene>
<reference evidence="2" key="1">
    <citation type="submission" date="2019-03" db="EMBL/GenBank/DDBJ databases">
        <title>WGS assembly of Setaria viridis.</title>
        <authorList>
            <person name="Huang P."/>
            <person name="Jenkins J."/>
            <person name="Grimwood J."/>
            <person name="Barry K."/>
            <person name="Healey A."/>
            <person name="Mamidi S."/>
            <person name="Sreedasyam A."/>
            <person name="Shu S."/>
            <person name="Feldman M."/>
            <person name="Wu J."/>
            <person name="Yu Y."/>
            <person name="Chen C."/>
            <person name="Johnson J."/>
            <person name="Rokhsar D."/>
            <person name="Baxter I."/>
            <person name="Schmutz J."/>
            <person name="Brutnell T."/>
            <person name="Kellogg E."/>
        </authorList>
    </citation>
    <scope>NUCLEOTIDE SEQUENCE [LARGE SCALE GENOMIC DNA]</scope>
</reference>
<keyword evidence="3" id="KW-1185">Reference proteome</keyword>